<keyword evidence="3" id="KW-1185">Reference proteome</keyword>
<accession>A0ABN6U9R6</accession>
<reference evidence="2 3" key="1">
    <citation type="submission" date="2022-11" db="EMBL/GenBank/DDBJ databases">
        <title>Genome Sequencing of Nocardia sp. ON39_IFM12276 and assembly.</title>
        <authorList>
            <person name="Shimojima M."/>
            <person name="Toyokawa M."/>
            <person name="Uesaka K."/>
        </authorList>
    </citation>
    <scope>NUCLEOTIDE SEQUENCE [LARGE SCALE GENOMIC DNA]</scope>
    <source>
        <strain evidence="2 3">IFM 12276</strain>
    </source>
</reference>
<dbReference type="Proteomes" id="UP001317870">
    <property type="component" value="Chromosome"/>
</dbReference>
<feature type="transmembrane region" description="Helical" evidence="1">
    <location>
        <begin position="49"/>
        <end position="72"/>
    </location>
</feature>
<protein>
    <submittedName>
        <fullName evidence="2">Uncharacterized protein</fullName>
    </submittedName>
</protein>
<keyword evidence="1" id="KW-1133">Transmembrane helix</keyword>
<evidence type="ECO:0000313" key="3">
    <source>
        <dbReference type="Proteomes" id="UP001317870"/>
    </source>
</evidence>
<keyword evidence="1" id="KW-0812">Transmembrane</keyword>
<feature type="transmembrane region" description="Helical" evidence="1">
    <location>
        <begin position="79"/>
        <end position="99"/>
    </location>
</feature>
<dbReference type="RefSeq" id="WP_281874648.1">
    <property type="nucleotide sequence ID" value="NZ_AP026978.1"/>
</dbReference>
<organism evidence="2 3">
    <name type="scientific">Nocardia sputorum</name>
    <dbReference type="NCBI Taxonomy" id="2984338"/>
    <lineage>
        <taxon>Bacteria</taxon>
        <taxon>Bacillati</taxon>
        <taxon>Actinomycetota</taxon>
        <taxon>Actinomycetes</taxon>
        <taxon>Mycobacteriales</taxon>
        <taxon>Nocardiaceae</taxon>
        <taxon>Nocardia</taxon>
    </lineage>
</organism>
<keyword evidence="1" id="KW-0472">Membrane</keyword>
<name>A0ABN6U9R6_9NOCA</name>
<proteinExistence type="predicted"/>
<gene>
    <name evidence="2" type="ORF">IFM12276_45330</name>
</gene>
<sequence length="140" mass="15043">MSFLSKRWQVFLAGSVALIVVSLLCVIVSDRSETNYGPDFCRLPLSPWFFVVNWAVIVLAAASVVCTIAAAIGSRSPIIALLTLIGLLLPGLFFLYIGVAVNGDSRAAGHKAPHQHHCLSVAPFSATELFDDQSQNESAR</sequence>
<evidence type="ECO:0000313" key="2">
    <source>
        <dbReference type="EMBL" id="BDU01505.1"/>
    </source>
</evidence>
<evidence type="ECO:0000256" key="1">
    <source>
        <dbReference type="SAM" id="Phobius"/>
    </source>
</evidence>
<dbReference type="EMBL" id="AP026978">
    <property type="protein sequence ID" value="BDU01505.1"/>
    <property type="molecule type" value="Genomic_DNA"/>
</dbReference>